<sequence>MTKSYTFHNVTVTLDEGDTYEVMYYHKGFLFVDMGSERISFVPIHADNLLPVIQDPLIEPPAT</sequence>
<dbReference type="Proteomes" id="UP000076935">
    <property type="component" value="Unassembled WGS sequence"/>
</dbReference>
<accession>A0A177KZN3</accession>
<dbReference type="RefSeq" id="WP_063966817.1">
    <property type="nucleotide sequence ID" value="NZ_JBCNAN010000087.1"/>
</dbReference>
<evidence type="ECO:0000313" key="1">
    <source>
        <dbReference type="EMBL" id="OAH58587.1"/>
    </source>
</evidence>
<organism evidence="1 2">
    <name type="scientific">Domibacillus aminovorans</name>
    <dbReference type="NCBI Taxonomy" id="29332"/>
    <lineage>
        <taxon>Bacteria</taxon>
        <taxon>Bacillati</taxon>
        <taxon>Bacillota</taxon>
        <taxon>Bacilli</taxon>
        <taxon>Bacillales</taxon>
        <taxon>Bacillaceae</taxon>
        <taxon>Domibacillus</taxon>
    </lineage>
</organism>
<protein>
    <submittedName>
        <fullName evidence="1">Uncharacterized protein</fullName>
    </submittedName>
</protein>
<dbReference type="AlphaFoldDB" id="A0A177KZN3"/>
<dbReference type="EMBL" id="LQWY01000068">
    <property type="protein sequence ID" value="OAH58587.1"/>
    <property type="molecule type" value="Genomic_DNA"/>
</dbReference>
<name>A0A177KZN3_9BACI</name>
<keyword evidence="2" id="KW-1185">Reference proteome</keyword>
<evidence type="ECO:0000313" key="2">
    <source>
        <dbReference type="Proteomes" id="UP000076935"/>
    </source>
</evidence>
<proteinExistence type="predicted"/>
<gene>
    <name evidence="1" type="ORF">AWH49_18740</name>
</gene>
<reference evidence="1 2" key="1">
    <citation type="submission" date="2016-01" db="EMBL/GenBank/DDBJ databases">
        <title>Investigation of taxonomic status of Bacillus aminovorans.</title>
        <authorList>
            <person name="Verma A."/>
            <person name="Pal Y."/>
            <person name="Krishnamurthi S."/>
        </authorList>
    </citation>
    <scope>NUCLEOTIDE SEQUENCE [LARGE SCALE GENOMIC DNA]</scope>
    <source>
        <strain evidence="1 2">DSM 1314</strain>
    </source>
</reference>
<comment type="caution">
    <text evidence="1">The sequence shown here is derived from an EMBL/GenBank/DDBJ whole genome shotgun (WGS) entry which is preliminary data.</text>
</comment>